<gene>
    <name evidence="2" type="ORF">COLO4_33010</name>
</gene>
<evidence type="ECO:0000313" key="2">
    <source>
        <dbReference type="EMBL" id="OMO62585.1"/>
    </source>
</evidence>
<name>A0A1R3GWU7_9ROSI</name>
<organism evidence="2 3">
    <name type="scientific">Corchorus olitorius</name>
    <dbReference type="NCBI Taxonomy" id="93759"/>
    <lineage>
        <taxon>Eukaryota</taxon>
        <taxon>Viridiplantae</taxon>
        <taxon>Streptophyta</taxon>
        <taxon>Embryophyta</taxon>
        <taxon>Tracheophyta</taxon>
        <taxon>Spermatophyta</taxon>
        <taxon>Magnoliopsida</taxon>
        <taxon>eudicotyledons</taxon>
        <taxon>Gunneridae</taxon>
        <taxon>Pentapetalae</taxon>
        <taxon>rosids</taxon>
        <taxon>malvids</taxon>
        <taxon>Malvales</taxon>
        <taxon>Malvaceae</taxon>
        <taxon>Grewioideae</taxon>
        <taxon>Apeibeae</taxon>
        <taxon>Corchorus</taxon>
    </lineage>
</organism>
<evidence type="ECO:0000256" key="1">
    <source>
        <dbReference type="SAM" id="MobiDB-lite"/>
    </source>
</evidence>
<sequence>MVLSTTDPAPEQQIQSSTFASRYVRDPLPSRAVRRAIFGREQNGEVSSRGPREEGSLPIQNPGGGVFSIGHNQRGGSRRLRSFPARSGDLRYNFPGRNPQKGKAVMGAVGRRGVREGGEKEDVGDLDQNRAEVGDGISMGSSAHIIPGVGLAKKGPNGSNSKEARNVNQLMEGSGCQGVKEVGHINGPVIIREGMENNKAQEQRKEAVSGAAEAFVFGAKSATSCRRQSRKWKTAARVADKYTLEALLQQQIEVGKKRRDCSRNTRCCNYWR</sequence>
<evidence type="ECO:0000313" key="3">
    <source>
        <dbReference type="Proteomes" id="UP000187203"/>
    </source>
</evidence>
<dbReference type="AlphaFoldDB" id="A0A1R3GWU7"/>
<dbReference type="EMBL" id="AWUE01021363">
    <property type="protein sequence ID" value="OMO62585.1"/>
    <property type="molecule type" value="Genomic_DNA"/>
</dbReference>
<protein>
    <submittedName>
        <fullName evidence="2">Uncharacterized protein</fullName>
    </submittedName>
</protein>
<accession>A0A1R3GWU7</accession>
<comment type="caution">
    <text evidence="2">The sequence shown here is derived from an EMBL/GenBank/DDBJ whole genome shotgun (WGS) entry which is preliminary data.</text>
</comment>
<dbReference type="Proteomes" id="UP000187203">
    <property type="component" value="Unassembled WGS sequence"/>
</dbReference>
<feature type="region of interest" description="Disordered" evidence="1">
    <location>
        <begin position="1"/>
        <end position="108"/>
    </location>
</feature>
<proteinExistence type="predicted"/>
<reference evidence="3" key="1">
    <citation type="submission" date="2013-09" db="EMBL/GenBank/DDBJ databases">
        <title>Corchorus olitorius genome sequencing.</title>
        <authorList>
            <person name="Alam M."/>
            <person name="Haque M.S."/>
            <person name="Islam M.S."/>
            <person name="Emdad E.M."/>
            <person name="Islam M.M."/>
            <person name="Ahmed B."/>
            <person name="Halim A."/>
            <person name="Hossen Q.M.M."/>
            <person name="Hossain M.Z."/>
            <person name="Ahmed R."/>
            <person name="Khan M.M."/>
            <person name="Islam R."/>
            <person name="Rashid M.M."/>
            <person name="Khan S.A."/>
            <person name="Rahman M.S."/>
            <person name="Alam M."/>
            <person name="Yahiya A.S."/>
            <person name="Khan M.S."/>
            <person name="Azam M.S."/>
            <person name="Haque T."/>
            <person name="Lashkar M.Z.H."/>
            <person name="Akhand A.I."/>
            <person name="Morshed G."/>
            <person name="Roy S."/>
            <person name="Uddin K.S."/>
            <person name="Rabeya T."/>
            <person name="Hossain A.S."/>
            <person name="Chowdhury A."/>
            <person name="Snigdha A.R."/>
            <person name="Mortoza M.S."/>
            <person name="Matin S.A."/>
            <person name="Hoque S.M.E."/>
            <person name="Islam M.K."/>
            <person name="Roy D.K."/>
            <person name="Haider R."/>
            <person name="Moosa M.M."/>
            <person name="Elias S.M."/>
            <person name="Hasan A.M."/>
            <person name="Jahan S."/>
            <person name="Shafiuddin M."/>
            <person name="Mahmood N."/>
            <person name="Shommy N.S."/>
        </authorList>
    </citation>
    <scope>NUCLEOTIDE SEQUENCE [LARGE SCALE GENOMIC DNA]</scope>
    <source>
        <strain evidence="3">cv. O-4</strain>
    </source>
</reference>
<keyword evidence="3" id="KW-1185">Reference proteome</keyword>
<feature type="compositionally biased region" description="Polar residues" evidence="1">
    <location>
        <begin position="1"/>
        <end position="20"/>
    </location>
</feature>